<evidence type="ECO:0000313" key="1">
    <source>
        <dbReference type="EMBL" id="JAU53543.1"/>
    </source>
</evidence>
<accession>A0A1J3GBK1</accession>
<dbReference type="EMBL" id="GEVL01023798">
    <property type="protein sequence ID" value="JAU53543.1"/>
    <property type="molecule type" value="Transcribed_RNA"/>
</dbReference>
<dbReference type="SUPFAM" id="SSF47699">
    <property type="entry name" value="Bifunctional inhibitor/lipid-transfer protein/seed storage 2S albumin"/>
    <property type="match status" value="1"/>
</dbReference>
<gene>
    <name evidence="1" type="ORF">LE_TR1619_c0_g1_i1_g.4311</name>
</gene>
<dbReference type="InterPro" id="IPR036312">
    <property type="entry name" value="Bifun_inhib/LTP/seed_sf"/>
</dbReference>
<sequence>MLSCLYCSLLLAGRTTSFKRRTKGYEDFSYCAQSLRLNSPFNPPIPECCANLKLDKMYCLYEAVRPIFGERFDFFKLGQLSHACGDLKPYCGIYKIPGR</sequence>
<name>A0A1J3GBK1_NOCCA</name>
<dbReference type="AlphaFoldDB" id="A0A1J3GBK1"/>
<evidence type="ECO:0008006" key="2">
    <source>
        <dbReference type="Google" id="ProtNLM"/>
    </source>
</evidence>
<proteinExistence type="predicted"/>
<organism evidence="1">
    <name type="scientific">Noccaea caerulescens</name>
    <name type="common">Alpine penny-cress</name>
    <name type="synonym">Thlaspi caerulescens</name>
    <dbReference type="NCBI Taxonomy" id="107243"/>
    <lineage>
        <taxon>Eukaryota</taxon>
        <taxon>Viridiplantae</taxon>
        <taxon>Streptophyta</taxon>
        <taxon>Embryophyta</taxon>
        <taxon>Tracheophyta</taxon>
        <taxon>Spermatophyta</taxon>
        <taxon>Magnoliopsida</taxon>
        <taxon>eudicotyledons</taxon>
        <taxon>Gunneridae</taxon>
        <taxon>Pentapetalae</taxon>
        <taxon>rosids</taxon>
        <taxon>malvids</taxon>
        <taxon>Brassicales</taxon>
        <taxon>Brassicaceae</taxon>
        <taxon>Coluteocarpeae</taxon>
        <taxon>Noccaea</taxon>
    </lineage>
</organism>
<reference evidence="1" key="1">
    <citation type="submission" date="2016-07" db="EMBL/GenBank/DDBJ databases">
        <title>De novo transcriptome assembly of four accessions of the metal hyperaccumulator plant Noccaea caerulescens.</title>
        <authorList>
            <person name="Blande D."/>
            <person name="Halimaa P."/>
            <person name="Tervahauta A.I."/>
            <person name="Aarts M.G."/>
            <person name="Karenlampi S.O."/>
        </authorList>
    </citation>
    <scope>NUCLEOTIDE SEQUENCE</scope>
</reference>
<protein>
    <recommendedName>
        <fullName evidence="2">Bifunctional inhibitor/plant lipid transfer protein/seed storage helical domain-containing protein</fullName>
    </recommendedName>
</protein>
<dbReference type="Gene3D" id="1.10.110.10">
    <property type="entry name" value="Plant lipid-transfer and hydrophobic proteins"/>
    <property type="match status" value="1"/>
</dbReference>